<dbReference type="InterPro" id="IPR012349">
    <property type="entry name" value="Split_barrel_FMN-bd"/>
</dbReference>
<dbReference type="AlphaFoldDB" id="A0A2K9F170"/>
<dbReference type="PANTHER" id="PTHR35802:SF1">
    <property type="entry name" value="PROTEASE SYNTHASE AND SPORULATION PROTEIN PAI 2"/>
    <property type="match status" value="1"/>
</dbReference>
<dbReference type="PANTHER" id="PTHR35802">
    <property type="entry name" value="PROTEASE SYNTHASE AND SPORULATION PROTEIN PAI 2"/>
    <property type="match status" value="1"/>
</dbReference>
<proteinExistence type="predicted"/>
<organism evidence="2 3">
    <name type="scientific">Paracoccus tegillarcae</name>
    <dbReference type="NCBI Taxonomy" id="1529068"/>
    <lineage>
        <taxon>Bacteria</taxon>
        <taxon>Pseudomonadati</taxon>
        <taxon>Pseudomonadota</taxon>
        <taxon>Alphaproteobacteria</taxon>
        <taxon>Rhodobacterales</taxon>
        <taxon>Paracoccaceae</taxon>
        <taxon>Paracoccus</taxon>
    </lineage>
</organism>
<evidence type="ECO:0000313" key="2">
    <source>
        <dbReference type="EMBL" id="AUH34112.1"/>
    </source>
</evidence>
<dbReference type="RefSeq" id="WP_101460776.1">
    <property type="nucleotide sequence ID" value="NZ_CP025408.1"/>
</dbReference>
<accession>A0A2K9F170</accession>
<dbReference type="Proteomes" id="UP000233742">
    <property type="component" value="Chromosome"/>
</dbReference>
<dbReference type="Gene3D" id="2.30.110.10">
    <property type="entry name" value="Electron Transport, Fmn-binding Protein, Chain A"/>
    <property type="match status" value="1"/>
</dbReference>
<feature type="region of interest" description="Disordered" evidence="1">
    <location>
        <begin position="172"/>
        <end position="202"/>
    </location>
</feature>
<dbReference type="EMBL" id="CP025408">
    <property type="protein sequence ID" value="AUH34112.1"/>
    <property type="molecule type" value="Genomic_DNA"/>
</dbReference>
<dbReference type="KEGG" id="paro:CUV01_12535"/>
<keyword evidence="3" id="KW-1185">Reference proteome</keyword>
<evidence type="ECO:0000313" key="3">
    <source>
        <dbReference type="Proteomes" id="UP000233742"/>
    </source>
</evidence>
<protein>
    <submittedName>
        <fullName evidence="2">Transcriptional regulator</fullName>
    </submittedName>
</protein>
<sequence>MYRPEAFAEDRLEPIASLIQSYPLGLLITVGADGPAANPVPFELSPDGRKLRAHLARANPQLDDLRRGEPVLVVFQGEQSYITPSWYATKQATGKVVPTWNYLMVQARGRPALTNDADWLHDQIDALTRQMESAQPTPWAVTDAPDGYVGAMLRGIVGVEIDIQDLRGKWKAGQNKTADDRAGVRQGLSASHPALAAATGEA</sequence>
<dbReference type="PIRSF" id="PIRSF010372">
    <property type="entry name" value="PaiB"/>
    <property type="match status" value="1"/>
</dbReference>
<evidence type="ECO:0000256" key="1">
    <source>
        <dbReference type="SAM" id="MobiDB-lite"/>
    </source>
</evidence>
<dbReference type="InterPro" id="IPR007396">
    <property type="entry name" value="TR_PAI2-type"/>
</dbReference>
<dbReference type="Pfam" id="PF04299">
    <property type="entry name" value="FMN_bind_2"/>
    <property type="match status" value="1"/>
</dbReference>
<dbReference type="OrthoDB" id="9794948at2"/>
<dbReference type="SUPFAM" id="SSF50475">
    <property type="entry name" value="FMN-binding split barrel"/>
    <property type="match status" value="1"/>
</dbReference>
<reference evidence="2 3" key="1">
    <citation type="submission" date="2017-12" db="EMBL/GenBank/DDBJ databases">
        <authorList>
            <person name="Hurst M.R.H."/>
        </authorList>
    </citation>
    <scope>NUCLEOTIDE SEQUENCE [LARGE SCALE GENOMIC DNA]</scope>
    <source>
        <strain evidence="2 3">BM15</strain>
    </source>
</reference>
<name>A0A2K9F170_9RHOB</name>
<gene>
    <name evidence="2" type="ORF">CUV01_12535</name>
</gene>